<dbReference type="EMBL" id="BARV01027575">
    <property type="protein sequence ID" value="GAI38848.1"/>
    <property type="molecule type" value="Genomic_DNA"/>
</dbReference>
<reference evidence="1" key="1">
    <citation type="journal article" date="2014" name="Front. Microbiol.">
        <title>High frequency of phylogenetically diverse reductive dehalogenase-homologous genes in deep subseafloor sedimentary metagenomes.</title>
        <authorList>
            <person name="Kawai M."/>
            <person name="Futagami T."/>
            <person name="Toyoda A."/>
            <person name="Takaki Y."/>
            <person name="Nishi S."/>
            <person name="Hori S."/>
            <person name="Arai W."/>
            <person name="Tsubouchi T."/>
            <person name="Morono Y."/>
            <person name="Uchiyama I."/>
            <person name="Ito T."/>
            <person name="Fujiyama A."/>
            <person name="Inagaki F."/>
            <person name="Takami H."/>
        </authorList>
    </citation>
    <scope>NUCLEOTIDE SEQUENCE</scope>
    <source>
        <strain evidence="1">Expedition CK06-06</strain>
    </source>
</reference>
<sequence>AQEYIMPGGMPAHPVDIAIAVDHMTLVAVPFS</sequence>
<dbReference type="AlphaFoldDB" id="X1N5G8"/>
<feature type="non-terminal residue" evidence="1">
    <location>
        <position position="1"/>
    </location>
</feature>
<comment type="caution">
    <text evidence="1">The sequence shown here is derived from an EMBL/GenBank/DDBJ whole genome shotgun (WGS) entry which is preliminary data.</text>
</comment>
<proteinExistence type="predicted"/>
<evidence type="ECO:0000313" key="1">
    <source>
        <dbReference type="EMBL" id="GAI38848.1"/>
    </source>
</evidence>
<protein>
    <submittedName>
        <fullName evidence="1">Uncharacterized protein</fullName>
    </submittedName>
</protein>
<name>X1N5G8_9ZZZZ</name>
<accession>X1N5G8</accession>
<organism evidence="1">
    <name type="scientific">marine sediment metagenome</name>
    <dbReference type="NCBI Taxonomy" id="412755"/>
    <lineage>
        <taxon>unclassified sequences</taxon>
        <taxon>metagenomes</taxon>
        <taxon>ecological metagenomes</taxon>
    </lineage>
</organism>
<gene>
    <name evidence="1" type="ORF">S06H3_44349</name>
</gene>